<evidence type="ECO:0000256" key="1">
    <source>
        <dbReference type="SAM" id="Phobius"/>
    </source>
</evidence>
<feature type="transmembrane region" description="Helical" evidence="1">
    <location>
        <begin position="101"/>
        <end position="119"/>
    </location>
</feature>
<comment type="caution">
    <text evidence="2">The sequence shown here is derived from an EMBL/GenBank/DDBJ whole genome shotgun (WGS) entry which is preliminary data.</text>
</comment>
<gene>
    <name evidence="2" type="ORF">IP91_00327</name>
</gene>
<dbReference type="RefSeq" id="WP_145647027.1">
    <property type="nucleotide sequence ID" value="NZ_VLLB01000001.1"/>
</dbReference>
<protein>
    <submittedName>
        <fullName evidence="2">Uncharacterized protein</fullName>
    </submittedName>
</protein>
<evidence type="ECO:0000313" key="3">
    <source>
        <dbReference type="Proteomes" id="UP000318431"/>
    </source>
</evidence>
<keyword evidence="3" id="KW-1185">Reference proteome</keyword>
<feature type="transmembrane region" description="Helical" evidence="1">
    <location>
        <begin position="69"/>
        <end position="89"/>
    </location>
</feature>
<dbReference type="OrthoDB" id="6626567at2"/>
<keyword evidence="1" id="KW-0472">Membrane</keyword>
<organism evidence="2 3">
    <name type="scientific">Pseudoduganella lurida</name>
    <dbReference type="NCBI Taxonomy" id="1036180"/>
    <lineage>
        <taxon>Bacteria</taxon>
        <taxon>Pseudomonadati</taxon>
        <taxon>Pseudomonadota</taxon>
        <taxon>Betaproteobacteria</taxon>
        <taxon>Burkholderiales</taxon>
        <taxon>Oxalobacteraceae</taxon>
        <taxon>Telluria group</taxon>
        <taxon>Pseudoduganella</taxon>
    </lineage>
</organism>
<name>A0A562RLF3_9BURK</name>
<keyword evidence="1" id="KW-0812">Transmembrane</keyword>
<dbReference type="EMBL" id="VLLB01000001">
    <property type="protein sequence ID" value="TWI69260.1"/>
    <property type="molecule type" value="Genomic_DNA"/>
</dbReference>
<evidence type="ECO:0000313" key="2">
    <source>
        <dbReference type="EMBL" id="TWI69260.1"/>
    </source>
</evidence>
<sequence length="211" mass="22714">MIFAISLAVIFTTGLWRVVEVATRRHIQSSVQADELPLPIAFLGGALIWMAIFQWMLGETGAPIGIAKSAPFILLCGGAISFTANGWCLRNAMKRSSRLQMGAHTAALLGSALIMYAAFDHITFYADHDRVGFLDADIATEADIHCAAGYAMVRLDAGNNTAIYRCPTAFVVGNVLEEPLVPWPHYSEGSSSSLATAIHRLNSSSATLQTR</sequence>
<feature type="transmembrane region" description="Helical" evidence="1">
    <location>
        <begin position="36"/>
        <end position="57"/>
    </location>
</feature>
<keyword evidence="1" id="KW-1133">Transmembrane helix</keyword>
<reference evidence="2 3" key="1">
    <citation type="journal article" date="2015" name="Stand. Genomic Sci.">
        <title>Genomic Encyclopedia of Bacterial and Archaeal Type Strains, Phase III: the genomes of soil and plant-associated and newly described type strains.</title>
        <authorList>
            <person name="Whitman W.B."/>
            <person name="Woyke T."/>
            <person name="Klenk H.P."/>
            <person name="Zhou Y."/>
            <person name="Lilburn T.G."/>
            <person name="Beck B.J."/>
            <person name="De Vos P."/>
            <person name="Vandamme P."/>
            <person name="Eisen J.A."/>
            <person name="Garrity G."/>
            <person name="Hugenholtz P."/>
            <person name="Kyrpides N.C."/>
        </authorList>
    </citation>
    <scope>NUCLEOTIDE SEQUENCE [LARGE SCALE GENOMIC DNA]</scope>
    <source>
        <strain evidence="2 3">CGMCC 1.10822</strain>
    </source>
</reference>
<dbReference type="Proteomes" id="UP000318431">
    <property type="component" value="Unassembled WGS sequence"/>
</dbReference>
<dbReference type="AlphaFoldDB" id="A0A562RLF3"/>
<proteinExistence type="predicted"/>
<accession>A0A562RLF3</accession>